<evidence type="ECO:0000313" key="3">
    <source>
        <dbReference type="Proteomes" id="UP001151081"/>
    </source>
</evidence>
<keyword evidence="1" id="KW-0732">Signal</keyword>
<dbReference type="AlphaFoldDB" id="A0A9X4ATS6"/>
<evidence type="ECO:0000313" key="2">
    <source>
        <dbReference type="EMBL" id="MDC3983856.1"/>
    </source>
</evidence>
<reference evidence="2 3" key="1">
    <citation type="submission" date="2021-04" db="EMBL/GenBank/DDBJ databases">
        <title>Genome analysis of Polyangium sp.</title>
        <authorList>
            <person name="Li Y."/>
            <person name="Wang J."/>
        </authorList>
    </citation>
    <scope>NUCLEOTIDE SEQUENCE [LARGE SCALE GENOMIC DNA]</scope>
    <source>
        <strain evidence="2 3">SDU14</strain>
    </source>
</reference>
<feature type="signal peptide" evidence="1">
    <location>
        <begin position="1"/>
        <end position="23"/>
    </location>
</feature>
<dbReference type="EMBL" id="JAGTJJ010000016">
    <property type="protein sequence ID" value="MDC3983856.1"/>
    <property type="molecule type" value="Genomic_DNA"/>
</dbReference>
<feature type="chain" id="PRO_5040969999" description="Peptidase S1" evidence="1">
    <location>
        <begin position="24"/>
        <end position="159"/>
    </location>
</feature>
<sequence length="159" mass="17338">MKKSSLAYFAGLTALLVATSAFARIDFSLNPREGETTLRAGFSGDPFFVIVTAGGYNNASSVRSGCEGFVADAPDYRVRREGVTTLLRFYVTSGEDTTLLISDPSGQWYCSDDSYGTRNPTIDLSNAPEGRYDIWVGTRWQDRSAQAILSVTEAESNHP</sequence>
<dbReference type="RefSeq" id="WP_272425607.1">
    <property type="nucleotide sequence ID" value="NZ_JAGTJJ010000016.1"/>
</dbReference>
<evidence type="ECO:0008006" key="4">
    <source>
        <dbReference type="Google" id="ProtNLM"/>
    </source>
</evidence>
<proteinExistence type="predicted"/>
<evidence type="ECO:0000256" key="1">
    <source>
        <dbReference type="SAM" id="SignalP"/>
    </source>
</evidence>
<comment type="caution">
    <text evidence="2">The sequence shown here is derived from an EMBL/GenBank/DDBJ whole genome shotgun (WGS) entry which is preliminary data.</text>
</comment>
<keyword evidence="3" id="KW-1185">Reference proteome</keyword>
<accession>A0A9X4ATS6</accession>
<dbReference type="Proteomes" id="UP001151081">
    <property type="component" value="Unassembled WGS sequence"/>
</dbReference>
<name>A0A9X4ATS6_9BACT</name>
<organism evidence="2 3">
    <name type="scientific">Polyangium jinanense</name>
    <dbReference type="NCBI Taxonomy" id="2829994"/>
    <lineage>
        <taxon>Bacteria</taxon>
        <taxon>Pseudomonadati</taxon>
        <taxon>Myxococcota</taxon>
        <taxon>Polyangia</taxon>
        <taxon>Polyangiales</taxon>
        <taxon>Polyangiaceae</taxon>
        <taxon>Polyangium</taxon>
    </lineage>
</organism>
<gene>
    <name evidence="2" type="ORF">KEG57_25325</name>
</gene>
<protein>
    <recommendedName>
        <fullName evidence="4">Peptidase S1</fullName>
    </recommendedName>
</protein>